<dbReference type="PANTHER" id="PTHR46844">
    <property type="entry name" value="SLR5058 PROTEIN"/>
    <property type="match status" value="1"/>
</dbReference>
<evidence type="ECO:0000313" key="3">
    <source>
        <dbReference type="EMBL" id="GIH28730.1"/>
    </source>
</evidence>
<dbReference type="EMBL" id="BOOA01000092">
    <property type="protein sequence ID" value="GIH28730.1"/>
    <property type="molecule type" value="Genomic_DNA"/>
</dbReference>
<dbReference type="Pfam" id="PF05729">
    <property type="entry name" value="NACHT"/>
    <property type="match status" value="1"/>
</dbReference>
<dbReference type="PROSITE" id="PS50837">
    <property type="entry name" value="NACHT"/>
    <property type="match status" value="1"/>
</dbReference>
<keyword evidence="1" id="KW-1133">Transmembrane helix</keyword>
<dbReference type="Proteomes" id="UP000640052">
    <property type="component" value="Unassembled WGS sequence"/>
</dbReference>
<dbReference type="Gene3D" id="3.40.50.300">
    <property type="entry name" value="P-loop containing nucleotide triphosphate hydrolases"/>
    <property type="match status" value="1"/>
</dbReference>
<evidence type="ECO:0000256" key="1">
    <source>
        <dbReference type="SAM" id="Phobius"/>
    </source>
</evidence>
<dbReference type="PANTHER" id="PTHR46844:SF1">
    <property type="entry name" value="SLR5058 PROTEIN"/>
    <property type="match status" value="1"/>
</dbReference>
<feature type="transmembrane region" description="Helical" evidence="1">
    <location>
        <begin position="966"/>
        <end position="989"/>
    </location>
</feature>
<dbReference type="InterPro" id="IPR007111">
    <property type="entry name" value="NACHT_NTPase"/>
</dbReference>
<proteinExistence type="predicted"/>
<sequence>MASFFDRFGGFLLLCAGMIAGFIVKSFYDEIKKYLGAAVGWLVAAFAGSLSDRWRLRFGVRLYRAGVRGAQERFRVPFSADNLQVPMRDNYIPIRLRVRDEERTSESVIESSRRTVVLGEPGAGKSLLLRNSMLLWADGVTSGWDGAQVPVLVELSRCSDNTEPLETHVRQALRDGRMPAPSPRFVTRSLEKGRLRLLFDGLDEVTSGERGRVIGMLNDFAARYASCGVVVSCRTAIYDGQLDDRFDQTARVAQFAEAQIRRFLRAWPGMPPEGVGQLMDALHRAPNIQRLAANPLLLTMIASLYTADEARENFKLPNSRASFYEEATDFMLRHKSGRIDRRPHKKAILQHIALRLQEAHRGTADRRSLPFLTVLADVAELLERELNLPSDEAAGLLEELRERSELILRIDRGERLQFPHTTLQEFFAARALAADPESLTERLARDPEAWREPVKLWFGLADADATAALRRVDELDPLLAFECLGDTVHVDEAFAWKLVERSLGELGQGDSALVAAFGAVAGDRRPRGRRVFDALVAIARDAADVWRGDAILALAATRLPEAAAVLVEFAADVPGVRRALVEMGDLAVRTLHERALNGSLDAVDDLGAIATPHAAEALANLLGSIDLPIDLLDSDGRQVVEVLNRRRLLPGGTPSVSLKWSSEFRYFTVTPVARRAAWWVASLLSSPDTADALAEAAAGRGWPLSDEVAAIEESLKSAVRSRTRETQWVAAPFSKDSPELAALITKVAELLISSTLEEIPVPFPPLDARLSLPLAGVGLSEWREGAGKNADLNNARSYFAGLEQHGTPAEREVWRLLSGEIESLLGDSTLPSEGDLRLSAVAYTARDESRDWPRENFLFWMEIFGRRRAPDPDDQRVLHQRFETSGVPAPIMTMMAGFDEGFRHTVMTATDVNSSRRLTRADWRRVRDPRDFHAGGHILALALLFVPMLLLALAGALGAITETAWLSAATLEFGIVATVCLIVSALVLVRTLMDQADWDPGIVDDLWDVFLADDGGIIGIGVGAAGVTLLNGVVLSLHLFGTLWTITGGVALLAVLVLAAVLAEMTGRLTTVVFAVVLLVSFGGGLAMAVLTIQGSPLGWGSTGYGWVSIVLTSGLAIYGSGVLLDDTGREFTWLDTIMDGFDAIDDWTDFTFDTTHLGAVFVLVTSGVTLVAAGTPIQQSFGWPVTLAAGALWAAAVAAVSLDIWRRRRRVHNPFHGLLERADGSFTR</sequence>
<feature type="domain" description="NACHT" evidence="2">
    <location>
        <begin position="113"/>
        <end position="235"/>
    </location>
</feature>
<feature type="transmembrane region" description="Helical" evidence="1">
    <location>
        <begin position="1184"/>
        <end position="1206"/>
    </location>
</feature>
<keyword evidence="1" id="KW-0472">Membrane</keyword>
<name>A0A919UUU0_9ACTN</name>
<feature type="transmembrane region" description="Helical" evidence="1">
    <location>
        <begin position="1105"/>
        <end position="1125"/>
    </location>
</feature>
<organism evidence="3 4">
    <name type="scientific">Acrocarpospora phusangensis</name>
    <dbReference type="NCBI Taxonomy" id="1070424"/>
    <lineage>
        <taxon>Bacteria</taxon>
        <taxon>Bacillati</taxon>
        <taxon>Actinomycetota</taxon>
        <taxon>Actinomycetes</taxon>
        <taxon>Streptosporangiales</taxon>
        <taxon>Streptosporangiaceae</taxon>
        <taxon>Acrocarpospora</taxon>
    </lineage>
</organism>
<reference evidence="3" key="1">
    <citation type="submission" date="2021-01" db="EMBL/GenBank/DDBJ databases">
        <title>Whole genome shotgun sequence of Acrocarpospora phusangensis NBRC 108782.</title>
        <authorList>
            <person name="Komaki H."/>
            <person name="Tamura T."/>
        </authorList>
    </citation>
    <scope>NUCLEOTIDE SEQUENCE</scope>
    <source>
        <strain evidence="3">NBRC 108782</strain>
    </source>
</reference>
<evidence type="ECO:0000313" key="4">
    <source>
        <dbReference type="Proteomes" id="UP000640052"/>
    </source>
</evidence>
<feature type="transmembrane region" description="Helical" evidence="1">
    <location>
        <begin position="1158"/>
        <end position="1178"/>
    </location>
</feature>
<dbReference type="AlphaFoldDB" id="A0A919UUU0"/>
<feature type="transmembrane region" description="Helical" evidence="1">
    <location>
        <begin position="1069"/>
        <end position="1093"/>
    </location>
</feature>
<keyword evidence="1" id="KW-0812">Transmembrane</keyword>
<comment type="caution">
    <text evidence="3">The sequence shown here is derived from an EMBL/GenBank/DDBJ whole genome shotgun (WGS) entry which is preliminary data.</text>
</comment>
<feature type="transmembrane region" description="Helical" evidence="1">
    <location>
        <begin position="934"/>
        <end position="960"/>
    </location>
</feature>
<accession>A0A919UUU0</accession>
<feature type="transmembrane region" description="Helical" evidence="1">
    <location>
        <begin position="7"/>
        <end position="28"/>
    </location>
</feature>
<keyword evidence="4" id="KW-1185">Reference proteome</keyword>
<dbReference type="InterPro" id="IPR027417">
    <property type="entry name" value="P-loop_NTPase"/>
</dbReference>
<feature type="transmembrane region" description="Helical" evidence="1">
    <location>
        <begin position="1043"/>
        <end position="1062"/>
    </location>
</feature>
<gene>
    <name evidence="3" type="ORF">Aph01nite_70400</name>
</gene>
<evidence type="ECO:0000259" key="2">
    <source>
        <dbReference type="PROSITE" id="PS50837"/>
    </source>
</evidence>
<protein>
    <recommendedName>
        <fullName evidence="2">NACHT domain-containing protein</fullName>
    </recommendedName>
</protein>
<feature type="transmembrane region" description="Helical" evidence="1">
    <location>
        <begin position="34"/>
        <end position="51"/>
    </location>
</feature>